<dbReference type="PROSITE" id="PS00107">
    <property type="entry name" value="PROTEIN_KINASE_ATP"/>
    <property type="match status" value="1"/>
</dbReference>
<keyword evidence="11" id="KW-1185">Reference proteome</keyword>
<comment type="caution">
    <text evidence="10">The sequence shown here is derived from an EMBL/GenBank/DDBJ whole genome shotgun (WGS) entry which is preliminary data.</text>
</comment>
<feature type="binding site" evidence="7">
    <location>
        <position position="71"/>
    </location>
    <ligand>
        <name>ATP</name>
        <dbReference type="ChEBI" id="CHEBI:30616"/>
    </ligand>
</feature>
<dbReference type="PANTHER" id="PTHR24057:SF0">
    <property type="entry name" value="PROTEIN KINASE SHAGGY-RELATED"/>
    <property type="match status" value="1"/>
</dbReference>
<dbReference type="PROSITE" id="PS00108">
    <property type="entry name" value="PROTEIN_KINASE_ST"/>
    <property type="match status" value="1"/>
</dbReference>
<evidence type="ECO:0000256" key="3">
    <source>
        <dbReference type="ARBA" id="ARBA00022679"/>
    </source>
</evidence>
<evidence type="ECO:0000313" key="10">
    <source>
        <dbReference type="EMBL" id="KAK8890221.1"/>
    </source>
</evidence>
<keyword evidence="3" id="KW-0808">Transferase</keyword>
<dbReference type="InterPro" id="IPR017441">
    <property type="entry name" value="Protein_kinase_ATP_BS"/>
</dbReference>
<dbReference type="InterPro" id="IPR050591">
    <property type="entry name" value="GSK-3"/>
</dbReference>
<evidence type="ECO:0000313" key="11">
    <source>
        <dbReference type="Proteomes" id="UP001470230"/>
    </source>
</evidence>
<gene>
    <name evidence="10" type="ORF">M9Y10_034992</name>
</gene>
<dbReference type="InterPro" id="IPR000719">
    <property type="entry name" value="Prot_kinase_dom"/>
</dbReference>
<dbReference type="EMBL" id="JAPFFF010000005">
    <property type="protein sequence ID" value="KAK8890221.1"/>
    <property type="molecule type" value="Genomic_DNA"/>
</dbReference>
<dbReference type="Gene3D" id="3.30.200.20">
    <property type="entry name" value="Phosphorylase Kinase, domain 1"/>
    <property type="match status" value="1"/>
</dbReference>
<dbReference type="Gene3D" id="1.10.510.10">
    <property type="entry name" value="Transferase(Phosphotransferase) domain 1"/>
    <property type="match status" value="1"/>
</dbReference>
<keyword evidence="5" id="KW-0418">Kinase</keyword>
<accession>A0ABR2KHA7</accession>
<dbReference type="InterPro" id="IPR039192">
    <property type="entry name" value="STKc_GSK3"/>
</dbReference>
<evidence type="ECO:0000256" key="1">
    <source>
        <dbReference type="ARBA" id="ARBA00005527"/>
    </source>
</evidence>
<keyword evidence="6 7" id="KW-0067">ATP-binding</keyword>
<keyword evidence="2 8" id="KW-0723">Serine/threonine-protein kinase</keyword>
<evidence type="ECO:0000256" key="4">
    <source>
        <dbReference type="ARBA" id="ARBA00022741"/>
    </source>
</evidence>
<evidence type="ECO:0000259" key="9">
    <source>
        <dbReference type="PROSITE" id="PS50011"/>
    </source>
</evidence>
<dbReference type="PROSITE" id="PS50011">
    <property type="entry name" value="PROTEIN_KINASE_DOM"/>
    <property type="match status" value="1"/>
</dbReference>
<name>A0ABR2KHA7_9EUKA</name>
<protein>
    <recommendedName>
        <fullName evidence="9">Protein kinase domain-containing protein</fullName>
    </recommendedName>
</protein>
<evidence type="ECO:0000256" key="5">
    <source>
        <dbReference type="ARBA" id="ARBA00022777"/>
    </source>
</evidence>
<evidence type="ECO:0000256" key="7">
    <source>
        <dbReference type="PROSITE-ProRule" id="PRU10141"/>
    </source>
</evidence>
<dbReference type="InterPro" id="IPR011009">
    <property type="entry name" value="Kinase-like_dom_sf"/>
</dbReference>
<dbReference type="SUPFAM" id="SSF56112">
    <property type="entry name" value="Protein kinase-like (PK-like)"/>
    <property type="match status" value="1"/>
</dbReference>
<dbReference type="PANTHER" id="PTHR24057">
    <property type="entry name" value="GLYCOGEN SYNTHASE KINASE-3 ALPHA"/>
    <property type="match status" value="1"/>
</dbReference>
<proteinExistence type="inferred from homology"/>
<reference evidence="10 11" key="1">
    <citation type="submission" date="2024-04" db="EMBL/GenBank/DDBJ databases">
        <title>Tritrichomonas musculus Genome.</title>
        <authorList>
            <person name="Alves-Ferreira E."/>
            <person name="Grigg M."/>
            <person name="Lorenzi H."/>
            <person name="Galac M."/>
        </authorList>
    </citation>
    <scope>NUCLEOTIDE SEQUENCE [LARGE SCALE GENOMIC DNA]</scope>
    <source>
        <strain evidence="10 11">EAF2021</strain>
    </source>
</reference>
<feature type="domain" description="Protein kinase" evidence="9">
    <location>
        <begin position="43"/>
        <end position="327"/>
    </location>
</feature>
<dbReference type="InterPro" id="IPR008271">
    <property type="entry name" value="Ser/Thr_kinase_AS"/>
</dbReference>
<comment type="similarity">
    <text evidence="1">Belongs to the protein kinase superfamily. CMGC Ser/Thr protein kinase family. GSK-3 subfamily.</text>
</comment>
<dbReference type="SMART" id="SM00220">
    <property type="entry name" value="S_TKc"/>
    <property type="match status" value="1"/>
</dbReference>
<dbReference type="CDD" id="cd14137">
    <property type="entry name" value="STKc_GSK3"/>
    <property type="match status" value="1"/>
</dbReference>
<evidence type="ECO:0000256" key="2">
    <source>
        <dbReference type="ARBA" id="ARBA00022527"/>
    </source>
</evidence>
<evidence type="ECO:0000256" key="6">
    <source>
        <dbReference type="ARBA" id="ARBA00022840"/>
    </source>
</evidence>
<evidence type="ECO:0000256" key="8">
    <source>
        <dbReference type="RuleBase" id="RU000304"/>
    </source>
</evidence>
<organism evidence="10 11">
    <name type="scientific">Tritrichomonas musculus</name>
    <dbReference type="NCBI Taxonomy" id="1915356"/>
    <lineage>
        <taxon>Eukaryota</taxon>
        <taxon>Metamonada</taxon>
        <taxon>Parabasalia</taxon>
        <taxon>Tritrichomonadida</taxon>
        <taxon>Tritrichomonadidae</taxon>
        <taxon>Tritrichomonas</taxon>
    </lineage>
</organism>
<sequence length="356" mass="41000">MFFFDKRKEATLCGRTILKLNSTKDRSNLEKALKEGEKIQKKYTPLKLIGRGAFGVVSSARDPIGDLVALKKIREDPTRKNREVEIMEMVKNTPNVVSIKQSFRTVGKTPSDIFLNIVMDYVSNNVHDFVLEYRKKKEPVPIIYIKLFSFQLFYGLHQLHKKRIVHRDIKPQNLLINDDNGELKICDFGSAKKLDPKEKNVSYIQSRYYRAPELIYGCQNYTTAIDIWSAGCVIAEMLLIGRPIFMGNSQTSQLYEIVKILGNPTEEDLMSFTHNLIIRMPQIKAIGLKNVLPTTTPKDLIILLNEIFSYTPKLRPTAKECLENEFFNELFEEKEGDFAFKMPNGKPILKLKKNPD</sequence>
<dbReference type="Proteomes" id="UP001470230">
    <property type="component" value="Unassembled WGS sequence"/>
</dbReference>
<keyword evidence="4 7" id="KW-0547">Nucleotide-binding</keyword>
<dbReference type="Pfam" id="PF00069">
    <property type="entry name" value="Pkinase"/>
    <property type="match status" value="1"/>
</dbReference>